<dbReference type="UCSC" id="Y40D12A.1b">
    <property type="organism name" value="c. elegans"/>
</dbReference>
<dbReference type="Gene3D" id="3.40.50.150">
    <property type="entry name" value="Vaccinia Virus protein VP39"/>
    <property type="match status" value="1"/>
</dbReference>
<keyword evidence="3 7" id="KW-0489">Methyltransferase</keyword>
<dbReference type="PANTHER" id="PTHR16121">
    <property type="entry name" value="CAP-SPECIFIC MRNA (NUCLEOSIDE-2'-O-)-METHYLTRANSFERASE 1-RELATED"/>
    <property type="match status" value="1"/>
</dbReference>
<dbReference type="Pfam" id="PF01728">
    <property type="entry name" value="FtsJ"/>
    <property type="match status" value="1"/>
</dbReference>
<dbReference type="GO" id="GO:0120550">
    <property type="term" value="F:methyltransferase cap2 activity"/>
    <property type="evidence" value="ECO:0007669"/>
    <property type="project" value="UniProtKB-EC"/>
</dbReference>
<dbReference type="InterPro" id="IPR025807">
    <property type="entry name" value="Adrift-typ_MeTrfase"/>
</dbReference>
<dbReference type="PANTHER" id="PTHR16121:SF2">
    <property type="entry name" value="CAP-SPECIFIC MRNA (NUCLEOSIDE-2'-O-)-METHYLTRANSFERASE 2"/>
    <property type="match status" value="1"/>
</dbReference>
<reference evidence="9" key="1">
    <citation type="journal article" date="1998" name="Science">
        <title>Genome sequence of the nematode C. elegans: a platform for investigating biology.</title>
        <authorList>
            <consortium name="The C. elegans sequencing consortium"/>
            <person name="Sulson J.E."/>
            <person name="Waterston R."/>
        </authorList>
    </citation>
    <scope>NUCLEOTIDE SEQUENCE [LARGE SCALE GENOMIC DNA]</scope>
    <source>
        <strain evidence="9">Bristol N2</strain>
    </source>
</reference>
<evidence type="ECO:0000256" key="6">
    <source>
        <dbReference type="ARBA" id="ARBA00049477"/>
    </source>
</evidence>
<evidence type="ECO:0000256" key="5">
    <source>
        <dbReference type="ARBA" id="ARBA00022691"/>
    </source>
</evidence>
<dbReference type="GO" id="GO:0006370">
    <property type="term" value="P:7-methylguanosine mRNA capping"/>
    <property type="evidence" value="ECO:0007669"/>
    <property type="project" value="UniProtKB-ARBA"/>
</dbReference>
<feature type="domain" description="Adrift-type SAM-dependent 2'-O-MTase" evidence="8">
    <location>
        <begin position="96"/>
        <end position="236"/>
    </location>
</feature>
<dbReference type="HOGENOM" id="CLU_1066463_0_0_1"/>
<evidence type="ECO:0000313" key="9">
    <source>
        <dbReference type="EMBL" id="CCD64384.1"/>
    </source>
</evidence>
<gene>
    <name evidence="9" type="ORF">CELE_Y40D12A.1</name>
    <name evidence="9" type="ORF">Y40D12A.1</name>
</gene>
<keyword evidence="4 7" id="KW-0808">Transferase</keyword>
<organism evidence="9">
    <name type="scientific">Caenorhabditis elegans</name>
    <dbReference type="NCBI Taxonomy" id="6239"/>
    <lineage>
        <taxon>Eukaryota</taxon>
        <taxon>Metazoa</taxon>
        <taxon>Ecdysozoa</taxon>
        <taxon>Nematoda</taxon>
        <taxon>Chromadorea</taxon>
        <taxon>Rhabditida</taxon>
        <taxon>Rhabditina</taxon>
        <taxon>Rhabditomorpha</taxon>
        <taxon>Rhabditoidea</taxon>
        <taxon>Rhabditidae</taxon>
        <taxon>Peloderinae</taxon>
        <taxon>Caenorhabditis</taxon>
    </lineage>
</organism>
<sequence length="261" mass="30530">MLPPKKNDLDGNPVNLFSEKEIKDYYNDFIFDFNTCTELPQFLAGNPDYEFSKQTNRLTQAAMEIRKIKDKDLYDQHTDMMHDFARNPRILQNYFICKNKAFLKLCEIFEVFKFDIFEGSSISSFHLCEGPGYFIEAVHVALMRSRGKNEEMSYWKWGANTLNPYFENRSCFDKLIDDSHIRPTMDQWYFGPSDDGDIEKFTEEYLIKQKLAGTFDLVTADGSTNTQGKEGEIESIKKWSSDSENLSILCQKYKRCYESSC</sequence>
<keyword evidence="5 7" id="KW-0949">S-adenosyl-L-methionine</keyword>
<feature type="binding site" evidence="7">
    <location>
        <position position="221"/>
    </location>
    <ligand>
        <name>S-adenosyl-L-methionine</name>
        <dbReference type="ChEBI" id="CHEBI:59789"/>
    </ligand>
</feature>
<evidence type="ECO:0000256" key="2">
    <source>
        <dbReference type="ARBA" id="ARBA00021134"/>
    </source>
</evidence>
<dbReference type="ExpressionAtlas" id="Q8I931">
    <property type="expression patterns" value="baseline and differential"/>
</dbReference>
<dbReference type="InterPro" id="IPR002877">
    <property type="entry name" value="RNA_MeTrfase_FtsJ_dom"/>
</dbReference>
<name>Q8I931_CAEEL</name>
<dbReference type="OrthoDB" id="429597at2759"/>
<feature type="binding site" evidence="7">
    <location>
        <position position="155"/>
    </location>
    <ligand>
        <name>S-adenosyl-L-methionine</name>
        <dbReference type="ChEBI" id="CHEBI:59789"/>
    </ligand>
</feature>
<dbReference type="GO" id="GO:0004483">
    <property type="term" value="F:methyltransferase cap1 activity"/>
    <property type="evidence" value="ECO:0007669"/>
    <property type="project" value="UniProtKB-ARBA"/>
</dbReference>
<dbReference type="InterPro" id="IPR050851">
    <property type="entry name" value="mRNA_Cap_2O-Ribose_MeTrfase"/>
</dbReference>
<evidence type="ECO:0000256" key="1">
    <source>
        <dbReference type="ARBA" id="ARBA00012770"/>
    </source>
</evidence>
<evidence type="ECO:0000256" key="7">
    <source>
        <dbReference type="PROSITE-ProRule" id="PRU00946"/>
    </source>
</evidence>
<dbReference type="GO" id="GO:0032259">
    <property type="term" value="P:methylation"/>
    <property type="evidence" value="ECO:0007669"/>
    <property type="project" value="UniProtKB-KW"/>
</dbReference>
<dbReference type="PROSITE" id="PS51614">
    <property type="entry name" value="SAM_MT_ADRIFT"/>
    <property type="match status" value="1"/>
</dbReference>
<protein>
    <recommendedName>
        <fullName evidence="2">Cap-specific mRNA (nucleoside-2'-O-)-methyltransferase 2</fullName>
        <ecNumber evidence="1">2.1.1.296</ecNumber>
    </recommendedName>
</protein>
<evidence type="ECO:0000256" key="4">
    <source>
        <dbReference type="ARBA" id="ARBA00022679"/>
    </source>
</evidence>
<reference evidence="9" key="3">
    <citation type="submission" date="2022-04" db="EMBL/GenBank/DDBJ databases">
        <authorList>
            <consortium name="WormBase Consortium"/>
            <person name="WormBase"/>
        </authorList>
    </citation>
    <scope>NUCLEOTIDE SEQUENCE</scope>
    <source>
        <strain evidence="9">Bristol N2</strain>
    </source>
</reference>
<evidence type="ECO:0000259" key="8">
    <source>
        <dbReference type="PROSITE" id="PS51614"/>
    </source>
</evidence>
<dbReference type="EMBL" id="BX284603">
    <property type="protein sequence ID" value="CCD64384.1"/>
    <property type="molecule type" value="Genomic_DNA"/>
</dbReference>
<dbReference type="AlphaFoldDB" id="Q8I931"/>
<dbReference type="EC" id="2.1.1.296" evidence="1"/>
<comment type="caution">
    <text evidence="7">Lacks conserved residue(s) required for the propagation of feature annotation.</text>
</comment>
<accession>Q8I931</accession>
<evidence type="ECO:0000256" key="3">
    <source>
        <dbReference type="ARBA" id="ARBA00022603"/>
    </source>
</evidence>
<comment type="catalytic activity">
    <reaction evidence="6">
        <text>a 5'-end (N(7)-methyl 5'-triphosphoguanosine)-(2'-O-methyl-ribonucleoside)-(ribonucleotide) in mRNA + S-adenosyl-L-methionine = a 5'-end (N(7)-methyl 5'-triphosphoguanosine)-(2'-O-methyl-ribonucleoside)-(2'-O-methyl-ribonucleotide) in mRNA + S-adenosyl-L-homocysteine + H(+)</text>
        <dbReference type="Rhea" id="RHEA:67024"/>
        <dbReference type="Rhea" id="RHEA-COMP:17169"/>
        <dbReference type="Rhea" id="RHEA-COMP:17170"/>
        <dbReference type="ChEBI" id="CHEBI:15378"/>
        <dbReference type="ChEBI" id="CHEBI:57856"/>
        <dbReference type="ChEBI" id="CHEBI:59789"/>
        <dbReference type="ChEBI" id="CHEBI:167612"/>
        <dbReference type="ChEBI" id="CHEBI:167614"/>
        <dbReference type="EC" id="2.1.1.296"/>
    </reaction>
</comment>
<dbReference type="InterPro" id="IPR029063">
    <property type="entry name" value="SAM-dependent_MTases_sf"/>
</dbReference>
<reference evidence="9" key="2">
    <citation type="submission" date="2003-03" db="EMBL/GenBank/DDBJ databases">
        <authorList>
            <person name="Sulson J.E."/>
            <person name="Waterston R."/>
        </authorList>
    </citation>
    <scope>NUCLEOTIDE SEQUENCE</scope>
    <source>
        <strain evidence="9">Bristol N2</strain>
    </source>
</reference>
<proteinExistence type="predicted"/>
<dbReference type="Bgee" id="WBGene00021502">
    <property type="expression patterns" value="Expressed in germ line (C elegans) and 4 other cell types or tissues"/>
</dbReference>
<feature type="binding site" evidence="7">
    <location>
        <position position="132"/>
    </location>
    <ligand>
        <name>S-adenosyl-L-methionine</name>
        <dbReference type="ChEBI" id="CHEBI:59789"/>
    </ligand>
</feature>
<dbReference type="GO" id="GO:0005634">
    <property type="term" value="C:nucleus"/>
    <property type="evidence" value="ECO:0007669"/>
    <property type="project" value="UniProtKB-ARBA"/>
</dbReference>